<dbReference type="EMBL" id="PNIM01000006">
    <property type="protein sequence ID" value="PMB75773.1"/>
    <property type="molecule type" value="Genomic_DNA"/>
</dbReference>
<reference evidence="8 9" key="1">
    <citation type="submission" date="2018-01" db="EMBL/GenBank/DDBJ databases">
        <title>Metagenomic assembled genomes from two thermal pools in the Uzon Caldera, Kamchatka, Russia.</title>
        <authorList>
            <person name="Wilkins L."/>
            <person name="Ettinger C."/>
        </authorList>
    </citation>
    <scope>NUCLEOTIDE SEQUENCE [LARGE SCALE GENOMIC DNA]</scope>
    <source>
        <strain evidence="8">ZAV-06</strain>
    </source>
</reference>
<keyword evidence="4 6" id="KW-1133">Transmembrane helix</keyword>
<dbReference type="GO" id="GO:0140359">
    <property type="term" value="F:ABC-type transporter activity"/>
    <property type="evidence" value="ECO:0007669"/>
    <property type="project" value="InterPro"/>
</dbReference>
<dbReference type="Gene3D" id="3.40.1710.10">
    <property type="entry name" value="abc type-2 transporter like domain"/>
    <property type="match status" value="1"/>
</dbReference>
<keyword evidence="2" id="KW-1003">Cell membrane</keyword>
<evidence type="ECO:0000313" key="8">
    <source>
        <dbReference type="EMBL" id="PMB75773.1"/>
    </source>
</evidence>
<evidence type="ECO:0000259" key="7">
    <source>
        <dbReference type="Pfam" id="PF12698"/>
    </source>
</evidence>
<evidence type="ECO:0000256" key="5">
    <source>
        <dbReference type="ARBA" id="ARBA00023136"/>
    </source>
</evidence>
<dbReference type="Proteomes" id="UP000237153">
    <property type="component" value="Unassembled WGS sequence"/>
</dbReference>
<dbReference type="InterPro" id="IPR051449">
    <property type="entry name" value="ABC-2_transporter_component"/>
</dbReference>
<evidence type="ECO:0000256" key="2">
    <source>
        <dbReference type="ARBA" id="ARBA00022475"/>
    </source>
</evidence>
<gene>
    <name evidence="8" type="ORF">C0188_01535</name>
</gene>
<comment type="subcellular location">
    <subcellularLocation>
        <location evidence="1">Cell membrane</location>
        <topology evidence="1">Multi-pass membrane protein</topology>
    </subcellularLocation>
</comment>
<sequence>MSRSEFLTLAKKEVKDLFRDPKIIITMLVVPIVIFFIFGEVMGYSISKISEISNMTGVNIAVINYDNGTFSQYFINFIKNDLNSNVKVFANGTVYDLMRNGNYRIVFVIPNNFTYNISKILEKKFKTNDNNHYIEVRK</sequence>
<feature type="transmembrane region" description="Helical" evidence="6">
    <location>
        <begin position="23"/>
        <end position="46"/>
    </location>
</feature>
<evidence type="ECO:0000256" key="4">
    <source>
        <dbReference type="ARBA" id="ARBA00022989"/>
    </source>
</evidence>
<evidence type="ECO:0000256" key="1">
    <source>
        <dbReference type="ARBA" id="ARBA00004651"/>
    </source>
</evidence>
<dbReference type="InterPro" id="IPR013525">
    <property type="entry name" value="ABC2_TM"/>
</dbReference>
<evidence type="ECO:0000256" key="3">
    <source>
        <dbReference type="ARBA" id="ARBA00022692"/>
    </source>
</evidence>
<dbReference type="Pfam" id="PF12698">
    <property type="entry name" value="ABC2_membrane_3"/>
    <property type="match status" value="1"/>
</dbReference>
<comment type="caution">
    <text evidence="8">The sequence shown here is derived from an EMBL/GenBank/DDBJ whole genome shotgun (WGS) entry which is preliminary data.</text>
</comment>
<proteinExistence type="predicted"/>
<feature type="domain" description="ABC-2 type transporter transmembrane" evidence="7">
    <location>
        <begin position="22"/>
        <end position="118"/>
    </location>
</feature>
<organism evidence="8 9">
    <name type="scientific">Fervidicoccus fontis</name>
    <dbReference type="NCBI Taxonomy" id="683846"/>
    <lineage>
        <taxon>Archaea</taxon>
        <taxon>Thermoproteota</taxon>
        <taxon>Thermoprotei</taxon>
        <taxon>Fervidicoccales</taxon>
        <taxon>Fervidicoccaceae</taxon>
        <taxon>Fervidicoccus</taxon>
    </lineage>
</organism>
<keyword evidence="3 6" id="KW-0812">Transmembrane</keyword>
<evidence type="ECO:0000313" key="9">
    <source>
        <dbReference type="Proteomes" id="UP000237153"/>
    </source>
</evidence>
<dbReference type="PANTHER" id="PTHR30294:SF29">
    <property type="entry name" value="MULTIDRUG ABC TRANSPORTER PERMEASE YBHS-RELATED"/>
    <property type="match status" value="1"/>
</dbReference>
<dbReference type="GO" id="GO:0005886">
    <property type="term" value="C:plasma membrane"/>
    <property type="evidence" value="ECO:0007669"/>
    <property type="project" value="UniProtKB-SubCell"/>
</dbReference>
<dbReference type="PANTHER" id="PTHR30294">
    <property type="entry name" value="MEMBRANE COMPONENT OF ABC TRANSPORTER YHHJ-RELATED"/>
    <property type="match status" value="1"/>
</dbReference>
<accession>A0A2J6N577</accession>
<name>A0A2J6N577_9CREN</name>
<keyword evidence="5 6" id="KW-0472">Membrane</keyword>
<dbReference type="AlphaFoldDB" id="A0A2J6N577"/>
<protein>
    <recommendedName>
        <fullName evidence="7">ABC-2 type transporter transmembrane domain-containing protein</fullName>
    </recommendedName>
</protein>
<evidence type="ECO:0000256" key="6">
    <source>
        <dbReference type="SAM" id="Phobius"/>
    </source>
</evidence>